<feature type="non-terminal residue" evidence="2">
    <location>
        <position position="60"/>
    </location>
</feature>
<gene>
    <name evidence="2" type="ORF">HAX54_052912</name>
</gene>
<sequence length="60" mass="6786">ELGDSRDDNDDYLQPTDDVPQNTSFHGENVPFLHDLQDHPEVYASTCELEGVVVIKNLML</sequence>
<keyword evidence="3" id="KW-1185">Reference proteome</keyword>
<dbReference type="EMBL" id="JACEIK010000972">
    <property type="protein sequence ID" value="MCD7464515.1"/>
    <property type="molecule type" value="Genomic_DNA"/>
</dbReference>
<feature type="non-terminal residue" evidence="2">
    <location>
        <position position="1"/>
    </location>
</feature>
<reference evidence="2 3" key="1">
    <citation type="journal article" date="2021" name="BMC Genomics">
        <title>Datura genome reveals duplications of psychoactive alkaloid biosynthetic genes and high mutation rate following tissue culture.</title>
        <authorList>
            <person name="Rajewski A."/>
            <person name="Carter-House D."/>
            <person name="Stajich J."/>
            <person name="Litt A."/>
        </authorList>
    </citation>
    <scope>NUCLEOTIDE SEQUENCE [LARGE SCALE GENOMIC DNA]</scope>
    <source>
        <strain evidence="2">AR-01</strain>
    </source>
</reference>
<organism evidence="2 3">
    <name type="scientific">Datura stramonium</name>
    <name type="common">Jimsonweed</name>
    <name type="synonym">Common thornapple</name>
    <dbReference type="NCBI Taxonomy" id="4076"/>
    <lineage>
        <taxon>Eukaryota</taxon>
        <taxon>Viridiplantae</taxon>
        <taxon>Streptophyta</taxon>
        <taxon>Embryophyta</taxon>
        <taxon>Tracheophyta</taxon>
        <taxon>Spermatophyta</taxon>
        <taxon>Magnoliopsida</taxon>
        <taxon>eudicotyledons</taxon>
        <taxon>Gunneridae</taxon>
        <taxon>Pentapetalae</taxon>
        <taxon>asterids</taxon>
        <taxon>lamiids</taxon>
        <taxon>Solanales</taxon>
        <taxon>Solanaceae</taxon>
        <taxon>Solanoideae</taxon>
        <taxon>Datureae</taxon>
        <taxon>Datura</taxon>
    </lineage>
</organism>
<dbReference type="Proteomes" id="UP000823775">
    <property type="component" value="Unassembled WGS sequence"/>
</dbReference>
<comment type="caution">
    <text evidence="2">The sequence shown here is derived from an EMBL/GenBank/DDBJ whole genome shotgun (WGS) entry which is preliminary data.</text>
</comment>
<name>A0ABS8T0P4_DATST</name>
<evidence type="ECO:0000313" key="2">
    <source>
        <dbReference type="EMBL" id="MCD7464515.1"/>
    </source>
</evidence>
<protein>
    <submittedName>
        <fullName evidence="2">Uncharacterized protein</fullName>
    </submittedName>
</protein>
<evidence type="ECO:0000256" key="1">
    <source>
        <dbReference type="SAM" id="MobiDB-lite"/>
    </source>
</evidence>
<feature type="region of interest" description="Disordered" evidence="1">
    <location>
        <begin position="1"/>
        <end position="31"/>
    </location>
</feature>
<evidence type="ECO:0000313" key="3">
    <source>
        <dbReference type="Proteomes" id="UP000823775"/>
    </source>
</evidence>
<proteinExistence type="predicted"/>
<accession>A0ABS8T0P4</accession>